<dbReference type="EMBL" id="LR796557">
    <property type="protein sequence ID" value="CAB4152061.1"/>
    <property type="molecule type" value="Genomic_DNA"/>
</dbReference>
<accession>A0A6J5N1R5</accession>
<dbReference type="EMBL" id="LR796656">
    <property type="protein sequence ID" value="CAB4157605.1"/>
    <property type="molecule type" value="Genomic_DNA"/>
</dbReference>
<organism evidence="1">
    <name type="scientific">uncultured Caudovirales phage</name>
    <dbReference type="NCBI Taxonomy" id="2100421"/>
    <lineage>
        <taxon>Viruses</taxon>
        <taxon>Duplodnaviria</taxon>
        <taxon>Heunggongvirae</taxon>
        <taxon>Uroviricota</taxon>
        <taxon>Caudoviricetes</taxon>
        <taxon>Peduoviridae</taxon>
        <taxon>Maltschvirus</taxon>
        <taxon>Maltschvirus maltsch</taxon>
    </lineage>
</organism>
<evidence type="ECO:0000313" key="3">
    <source>
        <dbReference type="EMBL" id="CAB5225350.1"/>
    </source>
</evidence>
<sequence length="63" mass="7343">MRLEDLKNPPLGYKWVIRYTQSDGKKGMGLCDHHFGLSSMITRLLLKKSRNITITDESIYKDE</sequence>
<dbReference type="EMBL" id="LR798345">
    <property type="protein sequence ID" value="CAB5225350.1"/>
    <property type="molecule type" value="Genomic_DNA"/>
</dbReference>
<evidence type="ECO:0000313" key="1">
    <source>
        <dbReference type="EMBL" id="CAB4152061.1"/>
    </source>
</evidence>
<protein>
    <submittedName>
        <fullName evidence="1">Uncharacterized protein</fullName>
    </submittedName>
</protein>
<proteinExistence type="predicted"/>
<evidence type="ECO:0000313" key="2">
    <source>
        <dbReference type="EMBL" id="CAB4157605.1"/>
    </source>
</evidence>
<name>A0A6J5N1R5_9CAUD</name>
<reference evidence="1" key="1">
    <citation type="submission" date="2020-04" db="EMBL/GenBank/DDBJ databases">
        <authorList>
            <person name="Chiriac C."/>
            <person name="Salcher M."/>
            <person name="Ghai R."/>
            <person name="Kavagutti S V."/>
        </authorList>
    </citation>
    <scope>NUCLEOTIDE SEQUENCE</scope>
</reference>
<gene>
    <name evidence="1" type="ORF">UFOVP590_48</name>
    <name evidence="2" type="ORF">UFOVP685_36</name>
    <name evidence="3" type="ORF">UFOVP750_16</name>
</gene>